<keyword evidence="2" id="KW-1185">Reference proteome</keyword>
<evidence type="ECO:0000313" key="1">
    <source>
        <dbReference type="EMBL" id="GBN77891.1"/>
    </source>
</evidence>
<name>A0A4Y2RQF5_ARAVE</name>
<reference evidence="1 2" key="1">
    <citation type="journal article" date="2019" name="Sci. Rep.">
        <title>Orb-weaving spider Araneus ventricosus genome elucidates the spidroin gene catalogue.</title>
        <authorList>
            <person name="Kono N."/>
            <person name="Nakamura H."/>
            <person name="Ohtoshi R."/>
            <person name="Moran D.A.P."/>
            <person name="Shinohara A."/>
            <person name="Yoshida Y."/>
            <person name="Fujiwara M."/>
            <person name="Mori M."/>
            <person name="Tomita M."/>
            <person name="Arakawa K."/>
        </authorList>
    </citation>
    <scope>NUCLEOTIDE SEQUENCE [LARGE SCALE GENOMIC DNA]</scope>
</reference>
<accession>A0A4Y2RQF5</accession>
<protein>
    <submittedName>
        <fullName evidence="1">Uncharacterized protein</fullName>
    </submittedName>
</protein>
<dbReference type="Proteomes" id="UP000499080">
    <property type="component" value="Unassembled WGS sequence"/>
</dbReference>
<sequence length="126" mass="14414">MKLTPGIQRTRLARILFKVLFNKTPSRQLTVSFTGRSHDSEPSSDVSKFRWFGARLETTVPIEVATRQMHRLKVYSPEPHSGGGFVSLAPIHFVRSSVENWRPGFGSPFLWAPARRFGYRSMQHNV</sequence>
<dbReference type="AlphaFoldDB" id="A0A4Y2RQF5"/>
<dbReference type="EMBL" id="BGPR01017975">
    <property type="protein sequence ID" value="GBN77891.1"/>
    <property type="molecule type" value="Genomic_DNA"/>
</dbReference>
<organism evidence="1 2">
    <name type="scientific">Araneus ventricosus</name>
    <name type="common">Orbweaver spider</name>
    <name type="synonym">Epeira ventricosa</name>
    <dbReference type="NCBI Taxonomy" id="182803"/>
    <lineage>
        <taxon>Eukaryota</taxon>
        <taxon>Metazoa</taxon>
        <taxon>Ecdysozoa</taxon>
        <taxon>Arthropoda</taxon>
        <taxon>Chelicerata</taxon>
        <taxon>Arachnida</taxon>
        <taxon>Araneae</taxon>
        <taxon>Araneomorphae</taxon>
        <taxon>Entelegynae</taxon>
        <taxon>Araneoidea</taxon>
        <taxon>Araneidae</taxon>
        <taxon>Araneus</taxon>
    </lineage>
</organism>
<proteinExistence type="predicted"/>
<gene>
    <name evidence="1" type="ORF">AVEN_259276_1</name>
</gene>
<evidence type="ECO:0000313" key="2">
    <source>
        <dbReference type="Proteomes" id="UP000499080"/>
    </source>
</evidence>
<comment type="caution">
    <text evidence="1">The sequence shown here is derived from an EMBL/GenBank/DDBJ whole genome shotgun (WGS) entry which is preliminary data.</text>
</comment>